<accession>A0A812W6V6</accession>
<feature type="region of interest" description="Disordered" evidence="1">
    <location>
        <begin position="1"/>
        <end position="63"/>
    </location>
</feature>
<dbReference type="OrthoDB" id="10538926at2759"/>
<protein>
    <submittedName>
        <fullName evidence="2">Uncharacterized protein</fullName>
    </submittedName>
</protein>
<organism evidence="2 3">
    <name type="scientific">Symbiodinium necroappetens</name>
    <dbReference type="NCBI Taxonomy" id="1628268"/>
    <lineage>
        <taxon>Eukaryota</taxon>
        <taxon>Sar</taxon>
        <taxon>Alveolata</taxon>
        <taxon>Dinophyceae</taxon>
        <taxon>Suessiales</taxon>
        <taxon>Symbiodiniaceae</taxon>
        <taxon>Symbiodinium</taxon>
    </lineage>
</organism>
<evidence type="ECO:0000313" key="2">
    <source>
        <dbReference type="EMBL" id="CAE7670926.1"/>
    </source>
</evidence>
<feature type="compositionally biased region" description="Basic and acidic residues" evidence="1">
    <location>
        <begin position="40"/>
        <end position="57"/>
    </location>
</feature>
<keyword evidence="3" id="KW-1185">Reference proteome</keyword>
<dbReference type="AlphaFoldDB" id="A0A812W6V6"/>
<sequence length="127" mass="13817">MKSQLVALGLLSEDEEMSDDENAASSTPKEIPDNGVVETNESKERLVEGMPDERDLETSAPKDLCRPLAECEDMEIVSNASDEGVEIPWSPEEESEEQVSETKVAEAPGEDSSAVGRELLGRPSPRK</sequence>
<feature type="non-terminal residue" evidence="2">
    <location>
        <position position="1"/>
    </location>
</feature>
<feature type="compositionally biased region" description="Acidic residues" evidence="1">
    <location>
        <begin position="12"/>
        <end position="22"/>
    </location>
</feature>
<dbReference type="Proteomes" id="UP000601435">
    <property type="component" value="Unassembled WGS sequence"/>
</dbReference>
<evidence type="ECO:0000313" key="3">
    <source>
        <dbReference type="Proteomes" id="UP000601435"/>
    </source>
</evidence>
<reference evidence="2" key="1">
    <citation type="submission" date="2021-02" db="EMBL/GenBank/DDBJ databases">
        <authorList>
            <person name="Dougan E. K."/>
            <person name="Rhodes N."/>
            <person name="Thang M."/>
            <person name="Chan C."/>
        </authorList>
    </citation>
    <scope>NUCLEOTIDE SEQUENCE</scope>
</reference>
<comment type="caution">
    <text evidence="2">The sequence shown here is derived from an EMBL/GenBank/DDBJ whole genome shotgun (WGS) entry which is preliminary data.</text>
</comment>
<dbReference type="EMBL" id="CAJNJA010032786">
    <property type="protein sequence ID" value="CAE7670926.1"/>
    <property type="molecule type" value="Genomic_DNA"/>
</dbReference>
<name>A0A812W6V6_9DINO</name>
<gene>
    <name evidence="2" type="ORF">SNEC2469_LOCUS19207</name>
</gene>
<proteinExistence type="predicted"/>
<evidence type="ECO:0000256" key="1">
    <source>
        <dbReference type="SAM" id="MobiDB-lite"/>
    </source>
</evidence>
<feature type="region of interest" description="Disordered" evidence="1">
    <location>
        <begin position="78"/>
        <end position="127"/>
    </location>
</feature>